<evidence type="ECO:0000256" key="2">
    <source>
        <dbReference type="ARBA" id="ARBA00022723"/>
    </source>
</evidence>
<dbReference type="EC" id="3.5.1.96" evidence="5"/>
<keyword evidence="9" id="KW-1185">Reference proteome</keyword>
<keyword evidence="1 5" id="KW-0056">Arginine metabolism</keyword>
<evidence type="ECO:0000313" key="8">
    <source>
        <dbReference type="EMBL" id="SFC65925.1"/>
    </source>
</evidence>
<dbReference type="GO" id="GO:0019544">
    <property type="term" value="P:L-arginine catabolic process to L-glutamate"/>
    <property type="evidence" value="ECO:0007669"/>
    <property type="project" value="UniProtKB-UniRule"/>
</dbReference>
<feature type="domain" description="Succinylglutamate desuccinylase/Aspartoacylase catalytic" evidence="7">
    <location>
        <begin position="57"/>
        <end position="242"/>
    </location>
</feature>
<gene>
    <name evidence="5" type="primary">astE</name>
    <name evidence="8" type="ORF">SAMN05421848_2266</name>
</gene>
<dbReference type="AlphaFoldDB" id="A0A1I1KZ40"/>
<organism evidence="8 9">
    <name type="scientific">Kushneria avicenniae</name>
    <dbReference type="NCBI Taxonomy" id="402385"/>
    <lineage>
        <taxon>Bacteria</taxon>
        <taxon>Pseudomonadati</taxon>
        <taxon>Pseudomonadota</taxon>
        <taxon>Gammaproteobacteria</taxon>
        <taxon>Oceanospirillales</taxon>
        <taxon>Halomonadaceae</taxon>
        <taxon>Kushneria</taxon>
    </lineage>
</organism>
<evidence type="ECO:0000313" key="9">
    <source>
        <dbReference type="Proteomes" id="UP000199046"/>
    </source>
</evidence>
<proteinExistence type="inferred from homology"/>
<dbReference type="UniPathway" id="UPA00185">
    <property type="reaction ID" value="UER00283"/>
</dbReference>
<dbReference type="InterPro" id="IPR050178">
    <property type="entry name" value="AspA/AstE_fam"/>
</dbReference>
<protein>
    <recommendedName>
        <fullName evidence="5">Succinylglutamate desuccinylase</fullName>
        <ecNumber evidence="5">3.5.1.96</ecNumber>
    </recommendedName>
</protein>
<feature type="binding site" evidence="5">
    <location>
        <position position="159"/>
    </location>
    <ligand>
        <name>Zn(2+)</name>
        <dbReference type="ChEBI" id="CHEBI:29105"/>
    </ligand>
</feature>
<comment type="similarity">
    <text evidence="5">Belongs to the AspA/AstE family. Succinylglutamate desuccinylase subfamily.</text>
</comment>
<keyword evidence="4 5" id="KW-0862">Zinc</keyword>
<dbReference type="InterPro" id="IPR007036">
    <property type="entry name" value="Aste_AspA_hybrid_dom"/>
</dbReference>
<dbReference type="GO" id="GO:0016788">
    <property type="term" value="F:hydrolase activity, acting on ester bonds"/>
    <property type="evidence" value="ECO:0007669"/>
    <property type="project" value="UniProtKB-UniRule"/>
</dbReference>
<dbReference type="EMBL" id="FOLY01000004">
    <property type="protein sequence ID" value="SFC65925.1"/>
    <property type="molecule type" value="Genomic_DNA"/>
</dbReference>
<keyword evidence="3 5" id="KW-0378">Hydrolase</keyword>
<dbReference type="SUPFAM" id="SSF53187">
    <property type="entry name" value="Zn-dependent exopeptidases"/>
    <property type="match status" value="1"/>
</dbReference>
<dbReference type="Proteomes" id="UP000199046">
    <property type="component" value="Unassembled WGS sequence"/>
</dbReference>
<evidence type="ECO:0000256" key="5">
    <source>
        <dbReference type="HAMAP-Rule" id="MF_00767"/>
    </source>
</evidence>
<keyword evidence="2 5" id="KW-0479">Metal-binding</keyword>
<comment type="catalytic activity">
    <reaction evidence="5">
        <text>N-succinyl-L-glutamate + H2O = L-glutamate + succinate</text>
        <dbReference type="Rhea" id="RHEA:15169"/>
        <dbReference type="ChEBI" id="CHEBI:15377"/>
        <dbReference type="ChEBI" id="CHEBI:29985"/>
        <dbReference type="ChEBI" id="CHEBI:30031"/>
        <dbReference type="ChEBI" id="CHEBI:58763"/>
        <dbReference type="EC" id="3.5.1.96"/>
    </reaction>
</comment>
<sequence length="342" mass="37473">MSLSDYFADFIATVEPTAWPDSSTLPNVSVIEHAQGALALMPDTPAPDAEAEAEAEATIISAGIHGNETAPIELLGELLAALDAGQLRVGAPVLLILGNRRAIAAGRRYIDTNLNRLFQRDTLTRDDSRFECQRACELMQAVDRFMADVSGPVLHLDMHTAIRDSRYPRFAVEPFSDTATPEFLWQRLADAGMQAGLSQHRHSWTFSHYTRHYHGAQGFTLELGRVAPFGGNDLEPLAPMLDLLRARIAGVTPTASRGAPLVRFEVVDEIMRESEDFRLCFADDIANFTEFAPGSPLVRDGACGERCVTQAPVHVVFPNAHVERGARALLLARPVAQRPVRP</sequence>
<dbReference type="RefSeq" id="WP_090133991.1">
    <property type="nucleotide sequence ID" value="NZ_FOLY01000004.1"/>
</dbReference>
<dbReference type="InterPro" id="IPR016681">
    <property type="entry name" value="SuccinylGlu_desuccinylase"/>
</dbReference>
<dbReference type="Pfam" id="PF24827">
    <property type="entry name" value="AstE_AspA_cat"/>
    <property type="match status" value="1"/>
</dbReference>
<dbReference type="PANTHER" id="PTHR15162:SF7">
    <property type="entry name" value="SUCCINYLGLUTAMATE DESUCCINYLASE"/>
    <property type="match status" value="1"/>
</dbReference>
<dbReference type="OrthoDB" id="5290473at2"/>
<dbReference type="Gene3D" id="3.40.630.10">
    <property type="entry name" value="Zn peptidases"/>
    <property type="match status" value="1"/>
</dbReference>
<dbReference type="Pfam" id="PF04952">
    <property type="entry name" value="AstE_AspA_hybrid"/>
    <property type="match status" value="1"/>
</dbReference>
<dbReference type="InterPro" id="IPR055438">
    <property type="entry name" value="AstE_AspA_cat"/>
</dbReference>
<dbReference type="NCBIfam" id="NF003706">
    <property type="entry name" value="PRK05324.1"/>
    <property type="match status" value="1"/>
</dbReference>
<dbReference type="PANTHER" id="PTHR15162">
    <property type="entry name" value="ASPARTOACYLASE"/>
    <property type="match status" value="1"/>
</dbReference>
<dbReference type="GO" id="GO:0009017">
    <property type="term" value="F:succinylglutamate desuccinylase activity"/>
    <property type="evidence" value="ECO:0007669"/>
    <property type="project" value="UniProtKB-EC"/>
</dbReference>
<evidence type="ECO:0000259" key="7">
    <source>
        <dbReference type="Pfam" id="PF24827"/>
    </source>
</evidence>
<evidence type="ECO:0000259" key="6">
    <source>
        <dbReference type="Pfam" id="PF04952"/>
    </source>
</evidence>
<evidence type="ECO:0000256" key="3">
    <source>
        <dbReference type="ARBA" id="ARBA00022801"/>
    </source>
</evidence>
<dbReference type="GO" id="GO:0008270">
    <property type="term" value="F:zinc ion binding"/>
    <property type="evidence" value="ECO:0007669"/>
    <property type="project" value="UniProtKB-UniRule"/>
</dbReference>
<reference evidence="9" key="1">
    <citation type="submission" date="2016-10" db="EMBL/GenBank/DDBJ databases">
        <authorList>
            <person name="Varghese N."/>
            <person name="Submissions S."/>
        </authorList>
    </citation>
    <scope>NUCLEOTIDE SEQUENCE [LARGE SCALE GENOMIC DNA]</scope>
    <source>
        <strain evidence="9">DSM 23439</strain>
    </source>
</reference>
<dbReference type="GO" id="GO:0019545">
    <property type="term" value="P:L-arginine catabolic process to succinate"/>
    <property type="evidence" value="ECO:0007669"/>
    <property type="project" value="UniProtKB-UniRule"/>
</dbReference>
<comment type="pathway">
    <text evidence="5">Amino-acid degradation; L-arginine degradation via AST pathway; L-glutamate and succinate from L-arginine: step 5/5.</text>
</comment>
<name>A0A1I1KZ40_9GAMM</name>
<dbReference type="STRING" id="402385.SAMN05421848_2266"/>
<feature type="active site" evidence="5">
    <location>
        <position position="222"/>
    </location>
</feature>
<feature type="domain" description="AstE/AspA barrel-sandwich hybrid" evidence="6">
    <location>
        <begin position="260"/>
        <end position="334"/>
    </location>
</feature>
<dbReference type="HAMAP" id="MF_00767">
    <property type="entry name" value="Arg_catab_AstE"/>
    <property type="match status" value="1"/>
</dbReference>
<feature type="binding site" evidence="5">
    <location>
        <position position="65"/>
    </location>
    <ligand>
        <name>Zn(2+)</name>
        <dbReference type="ChEBI" id="CHEBI:29105"/>
    </ligand>
</feature>
<evidence type="ECO:0000256" key="1">
    <source>
        <dbReference type="ARBA" id="ARBA00022503"/>
    </source>
</evidence>
<accession>A0A1I1KZ40</accession>
<comment type="cofactor">
    <cofactor evidence="5">
        <name>Zn(2+)</name>
        <dbReference type="ChEBI" id="CHEBI:29105"/>
    </cofactor>
    <text evidence="5">Binds 1 zinc ion per subunit.</text>
</comment>
<evidence type="ECO:0000256" key="4">
    <source>
        <dbReference type="ARBA" id="ARBA00022833"/>
    </source>
</evidence>
<feature type="binding site" evidence="5">
    <location>
        <position position="68"/>
    </location>
    <ligand>
        <name>Zn(2+)</name>
        <dbReference type="ChEBI" id="CHEBI:29105"/>
    </ligand>
</feature>
<comment type="function">
    <text evidence="5">Transforms N(2)-succinylglutamate into succinate and glutamate.</text>
</comment>